<gene>
    <name evidence="2" type="ORF">TASIC1_0015007200</name>
</gene>
<dbReference type="SUPFAM" id="SSF53474">
    <property type="entry name" value="alpha/beta-Hydrolases"/>
    <property type="match status" value="1"/>
</dbReference>
<protein>
    <recommendedName>
        <fullName evidence="4">AB hydrolase-1 domain-containing protein</fullName>
    </recommendedName>
</protein>
<dbReference type="Proteomes" id="UP000517252">
    <property type="component" value="Unassembled WGS sequence"/>
</dbReference>
<dbReference type="PANTHER" id="PTHR42103:SF2">
    <property type="entry name" value="AB HYDROLASE-1 DOMAIN-CONTAINING PROTEIN"/>
    <property type="match status" value="1"/>
</dbReference>
<feature type="region of interest" description="Disordered" evidence="1">
    <location>
        <begin position="1"/>
        <end position="30"/>
    </location>
</feature>
<organism evidence="2 3">
    <name type="scientific">Trichoderma asperellum</name>
    <name type="common">Filamentous fungus</name>
    <dbReference type="NCBI Taxonomy" id="101201"/>
    <lineage>
        <taxon>Eukaryota</taxon>
        <taxon>Fungi</taxon>
        <taxon>Dikarya</taxon>
        <taxon>Ascomycota</taxon>
        <taxon>Pezizomycotina</taxon>
        <taxon>Sordariomycetes</taxon>
        <taxon>Hypocreomycetidae</taxon>
        <taxon>Hypocreales</taxon>
        <taxon>Hypocreaceae</taxon>
        <taxon>Trichoderma</taxon>
    </lineage>
</organism>
<comment type="caution">
    <text evidence="2">The sequence shown here is derived from an EMBL/GenBank/DDBJ whole genome shotgun (WGS) entry which is preliminary data.</text>
</comment>
<evidence type="ECO:0000313" key="2">
    <source>
        <dbReference type="EMBL" id="GFP59903.1"/>
    </source>
</evidence>
<dbReference type="Gene3D" id="3.40.50.1820">
    <property type="entry name" value="alpha/beta hydrolase"/>
    <property type="match status" value="1"/>
</dbReference>
<dbReference type="PANTHER" id="PTHR42103">
    <property type="entry name" value="ALPHA/BETA-HYDROLASES SUPERFAMILY PROTEIN"/>
    <property type="match status" value="1"/>
</dbReference>
<reference evidence="2 3" key="1">
    <citation type="submission" date="2020-07" db="EMBL/GenBank/DDBJ databases">
        <title>Trichoderma asperellum IC-1 whole genome shotgun sequence.</title>
        <authorList>
            <person name="Kanamasa S."/>
            <person name="Takahashi H."/>
        </authorList>
    </citation>
    <scope>NUCLEOTIDE SEQUENCE [LARGE SCALE GENOMIC DNA]</scope>
    <source>
        <strain evidence="2 3">IC-1</strain>
    </source>
</reference>
<name>A0A6V8RBB2_TRIAP</name>
<evidence type="ECO:0000256" key="1">
    <source>
        <dbReference type="SAM" id="MobiDB-lite"/>
    </source>
</evidence>
<dbReference type="OrthoDB" id="10260961at2759"/>
<proteinExistence type="predicted"/>
<dbReference type="AlphaFoldDB" id="A0A6V8RBB2"/>
<dbReference type="EMBL" id="BLZH01000015">
    <property type="protein sequence ID" value="GFP59903.1"/>
    <property type="molecule type" value="Genomic_DNA"/>
</dbReference>
<feature type="compositionally biased region" description="Low complexity" evidence="1">
    <location>
        <begin position="250"/>
        <end position="265"/>
    </location>
</feature>
<evidence type="ECO:0008006" key="4">
    <source>
        <dbReference type="Google" id="ProtNLM"/>
    </source>
</evidence>
<dbReference type="InterPro" id="IPR029058">
    <property type="entry name" value="AB_hydrolase_fold"/>
</dbReference>
<evidence type="ECO:0000313" key="3">
    <source>
        <dbReference type="Proteomes" id="UP000517252"/>
    </source>
</evidence>
<sequence length="397" mass="43460">MCLGHPIAANEQMGNKTSSATNDDPPAADISNFIPSDRRSFCRAAQNAKEKKMLPEPSFTLTIPSIHDGTTLDCRVYHPDSFYVDGAAPWKRHAVVFAHPYAPMGGSFDDPLLDIVAEQLLRKGYLLGTFNFRCRGAGRSAGRTSWTAKPECNDYTSFVGFMTHYLHHLDPFCRRVTELPSEKAVPPLLMMAGYSYGAMITTQLPPLNEVLEPFTSPDCGSHAAQIRLRAESWAERQNQTLQEARGQQKVSSKTAGSSEKSSSPPVATPAKGKLSPVSGFIMPRPAYLLVSPLQGLVTHLATMSLVPSVFARQKPRQEDEAEAKLVRNPTLAVFGDGDIFVPVGKLRAWVGRLSSQPGSQFQGHEIGSAGHFWAEEGVLNSMLDLVCDFAYKLYDSN</sequence>
<accession>A0A6V8RBB2</accession>
<feature type="compositionally biased region" description="Polar residues" evidence="1">
    <location>
        <begin position="12"/>
        <end position="22"/>
    </location>
</feature>
<feature type="region of interest" description="Disordered" evidence="1">
    <location>
        <begin position="237"/>
        <end position="274"/>
    </location>
</feature>